<accession>A0A1B1M154</accession>
<organism evidence="1 2">
    <name type="scientific">Streptomyces lincolnensis</name>
    <dbReference type="NCBI Taxonomy" id="1915"/>
    <lineage>
        <taxon>Bacteria</taxon>
        <taxon>Bacillati</taxon>
        <taxon>Actinomycetota</taxon>
        <taxon>Actinomycetes</taxon>
        <taxon>Kitasatosporales</taxon>
        <taxon>Streptomycetaceae</taxon>
        <taxon>Streptomyces</taxon>
    </lineage>
</organism>
<proteinExistence type="predicted"/>
<dbReference type="AlphaFoldDB" id="A0A1B1M154"/>
<dbReference type="PATRIC" id="fig|1915.4.peg.157"/>
<evidence type="ECO:0000313" key="2">
    <source>
        <dbReference type="Proteomes" id="UP000092598"/>
    </source>
</evidence>
<dbReference type="STRING" id="1915.SLINC_0114"/>
<dbReference type="EMBL" id="CP016438">
    <property type="protein sequence ID" value="ANS62338.1"/>
    <property type="molecule type" value="Genomic_DNA"/>
</dbReference>
<dbReference type="RefSeq" id="WP_067425298.1">
    <property type="nucleotide sequence ID" value="NZ_CP046024.1"/>
</dbReference>
<reference evidence="1 2" key="1">
    <citation type="submission" date="2016-07" db="EMBL/GenBank/DDBJ databases">
        <title>Enhancement of antibiotic productionsby engineered nitrateutilization in actinobacteria.</title>
        <authorList>
            <person name="Meng S.C."/>
        </authorList>
    </citation>
    <scope>NUCLEOTIDE SEQUENCE [LARGE SCALE GENOMIC DNA]</scope>
    <source>
        <strain evidence="1 2">NRRL 2936</strain>
    </source>
</reference>
<name>A0A1B1M154_STRLN</name>
<sequence>MIGYFRRKHFTPVPEVDSLAELNEMVDQWDVHDGRRRIGSRPRIIETGTDSYRLATTRARAEEPVRAG</sequence>
<keyword evidence="2" id="KW-1185">Reference proteome</keyword>
<dbReference type="Proteomes" id="UP000092598">
    <property type="component" value="Chromosome"/>
</dbReference>
<dbReference type="KEGG" id="sls:SLINC_0114"/>
<protein>
    <submittedName>
        <fullName evidence="1">Transposase</fullName>
    </submittedName>
</protein>
<evidence type="ECO:0000313" key="1">
    <source>
        <dbReference type="EMBL" id="ANS62338.1"/>
    </source>
</evidence>
<gene>
    <name evidence="1" type="ORF">SLINC_0114</name>
</gene>